<evidence type="ECO:0000256" key="1">
    <source>
        <dbReference type="SAM" id="MobiDB-lite"/>
    </source>
</evidence>
<sequence>MIKEGTEQPALATPASNSNLKEKKAKEAKKLNKRRSKMKLNKKKSLAELTKQELKLQQDMLKVWKSTNTSIHGALQKGREAEIYTSSLKAIIIYVIMKKMYLEIRDILKESPVENISTNFVIRFVKKAKEYTNPFETEDEQTALILVSLRYHLEPYTIAGAAWKLAEGDINRALALLCPKHYAMKNRDFEFVGQEAAYLRAYWKGGIKMTDDDSEKMEKLAAIANTCDDSLITVWKRLYSCVNKSNNPMGVNQFVNMLGGLSLNGYWSMETLIELIHRVLTLEWLDNRFGDSGRVVSRLWKRLYSTTNTALTRDDSKETKEISDEELLSTGLKDLRLPRTGLTLDNTATGAAAKKVSTLNELERKREFIERLSVACSLTPYKKNEVAMYLDLPELYGAAAQYVMVDEDPIINQFLRYCGPCKKYPIHYAREALEMTNYHLTKTLDMLAWWKEYRNPFIISADKFWELALKTCDLDEEIIYENFGNIDDFRGLMKELIKNESFRCKEELESEEKKFQKVFSKLANGGIEDNSKSYTTTKTNQEESDEKKSTSGVYRPPSKRGLYGLTHASIIHKRHSMNFSRKDSFSEDATELPKTSSELLASSESLGITEGEGENASAADQLFSNDEADNSAASLLN</sequence>
<feature type="region of interest" description="Disordered" evidence="1">
    <location>
        <begin position="530"/>
        <end position="561"/>
    </location>
</feature>
<comment type="caution">
    <text evidence="2">The sequence shown here is derived from an EMBL/GenBank/DDBJ whole genome shotgun (WGS) entry which is preliminary data.</text>
</comment>
<name>A0A1Y1X932_9FUNG</name>
<feature type="compositionally biased region" description="Low complexity" evidence="1">
    <location>
        <begin position="596"/>
        <end position="606"/>
    </location>
</feature>
<dbReference type="EMBL" id="MCFG01000099">
    <property type="protein sequence ID" value="ORX82260.1"/>
    <property type="molecule type" value="Genomic_DNA"/>
</dbReference>
<feature type="compositionally biased region" description="Basic and acidic residues" evidence="1">
    <location>
        <begin position="20"/>
        <end position="30"/>
    </location>
</feature>
<gene>
    <name evidence="2" type="ORF">BCR32DRAFT_326925</name>
</gene>
<reference evidence="2 3" key="1">
    <citation type="submission" date="2016-08" db="EMBL/GenBank/DDBJ databases">
        <title>A Parts List for Fungal Cellulosomes Revealed by Comparative Genomics.</title>
        <authorList>
            <consortium name="DOE Joint Genome Institute"/>
            <person name="Haitjema C.H."/>
            <person name="Gilmore S.P."/>
            <person name="Henske J.K."/>
            <person name="Solomon K.V."/>
            <person name="De Groot R."/>
            <person name="Kuo A."/>
            <person name="Mondo S.J."/>
            <person name="Salamov A.A."/>
            <person name="Labutti K."/>
            <person name="Zhao Z."/>
            <person name="Chiniquy J."/>
            <person name="Barry K."/>
            <person name="Brewer H.M."/>
            <person name="Purvine S.O."/>
            <person name="Wright A.T."/>
            <person name="Boxma B."/>
            <person name="Van Alen T."/>
            <person name="Hackstein J.H."/>
            <person name="Baker S.E."/>
            <person name="Grigoriev I.V."/>
            <person name="O'Malley M.A."/>
        </authorList>
    </citation>
    <scope>NUCLEOTIDE SEQUENCE [LARGE SCALE GENOMIC DNA]</scope>
    <source>
        <strain evidence="2 3">S4</strain>
    </source>
</reference>
<accession>A0A1Y1X932</accession>
<feature type="region of interest" description="Disordered" evidence="1">
    <location>
        <begin position="581"/>
        <end position="637"/>
    </location>
</feature>
<dbReference type="AlphaFoldDB" id="A0A1Y1X932"/>
<evidence type="ECO:0000313" key="3">
    <source>
        <dbReference type="Proteomes" id="UP000193944"/>
    </source>
</evidence>
<feature type="region of interest" description="Disordered" evidence="1">
    <location>
        <begin position="1"/>
        <end position="39"/>
    </location>
</feature>
<dbReference type="OrthoDB" id="2121236at2759"/>
<reference evidence="2 3" key="2">
    <citation type="submission" date="2016-08" db="EMBL/GenBank/DDBJ databases">
        <title>Pervasive Adenine N6-methylation of Active Genes in Fungi.</title>
        <authorList>
            <consortium name="DOE Joint Genome Institute"/>
            <person name="Mondo S.J."/>
            <person name="Dannebaum R.O."/>
            <person name="Kuo R.C."/>
            <person name="Labutti K."/>
            <person name="Haridas S."/>
            <person name="Kuo A."/>
            <person name="Salamov A."/>
            <person name="Ahrendt S.R."/>
            <person name="Lipzen A."/>
            <person name="Sullivan W."/>
            <person name="Andreopoulos W.B."/>
            <person name="Clum A."/>
            <person name="Lindquist E."/>
            <person name="Daum C."/>
            <person name="Ramamoorthy G.K."/>
            <person name="Gryganskyi A."/>
            <person name="Culley D."/>
            <person name="Magnuson J.K."/>
            <person name="James T.Y."/>
            <person name="O'Malley M.A."/>
            <person name="Stajich J.E."/>
            <person name="Spatafora J.W."/>
            <person name="Visel A."/>
            <person name="Grigoriev I.V."/>
        </authorList>
    </citation>
    <scope>NUCLEOTIDE SEQUENCE [LARGE SCALE GENOMIC DNA]</scope>
    <source>
        <strain evidence="2 3">S4</strain>
    </source>
</reference>
<proteinExistence type="predicted"/>
<protein>
    <submittedName>
        <fullName evidence="2">Uncharacterized protein</fullName>
    </submittedName>
</protein>
<evidence type="ECO:0000313" key="2">
    <source>
        <dbReference type="EMBL" id="ORX82260.1"/>
    </source>
</evidence>
<dbReference type="Proteomes" id="UP000193944">
    <property type="component" value="Unassembled WGS sequence"/>
</dbReference>
<keyword evidence="3" id="KW-1185">Reference proteome</keyword>
<organism evidence="2 3">
    <name type="scientific">Anaeromyces robustus</name>
    <dbReference type="NCBI Taxonomy" id="1754192"/>
    <lineage>
        <taxon>Eukaryota</taxon>
        <taxon>Fungi</taxon>
        <taxon>Fungi incertae sedis</taxon>
        <taxon>Chytridiomycota</taxon>
        <taxon>Chytridiomycota incertae sedis</taxon>
        <taxon>Neocallimastigomycetes</taxon>
        <taxon>Neocallimastigales</taxon>
        <taxon>Neocallimastigaceae</taxon>
        <taxon>Anaeromyces</taxon>
    </lineage>
</organism>